<accession>A0A0H5AFK9</accession>
<reference evidence="3" key="2">
    <citation type="submission" date="2015-05" db="EMBL/GenBank/DDBJ databases">
        <authorList>
            <person name="Swarnkar M.K."/>
            <person name="Vyas P."/>
            <person name="Rahi P."/>
            <person name="Thakur R."/>
            <person name="Thakur N."/>
            <person name="Singh A.K."/>
            <person name="Gulati A."/>
        </authorList>
    </citation>
    <scope>NUCLEOTIDE SEQUENCE [LARGE SCALE GENOMIC DNA]</scope>
    <source>
        <strain evidence="3">745</strain>
    </source>
</reference>
<organism evidence="2 3">
    <name type="scientific">Pseudomonas trivialis</name>
    <dbReference type="NCBI Taxonomy" id="200450"/>
    <lineage>
        <taxon>Bacteria</taxon>
        <taxon>Pseudomonadati</taxon>
        <taxon>Pseudomonadota</taxon>
        <taxon>Gammaproteobacteria</taxon>
        <taxon>Pseudomonadales</taxon>
        <taxon>Pseudomonadaceae</taxon>
        <taxon>Pseudomonas</taxon>
    </lineage>
</organism>
<feature type="transmembrane region" description="Helical" evidence="1">
    <location>
        <begin position="6"/>
        <end position="26"/>
    </location>
</feature>
<gene>
    <name evidence="2" type="ORF">AA957_28590</name>
</gene>
<protein>
    <submittedName>
        <fullName evidence="2">Uncharacterized protein</fullName>
    </submittedName>
</protein>
<keyword evidence="1" id="KW-0812">Transmembrane</keyword>
<evidence type="ECO:0000256" key="1">
    <source>
        <dbReference type="SAM" id="Phobius"/>
    </source>
</evidence>
<dbReference type="AlphaFoldDB" id="A0A0H5AFK9"/>
<keyword evidence="1" id="KW-0472">Membrane</keyword>
<dbReference type="Proteomes" id="UP000036608">
    <property type="component" value="Chromosome"/>
</dbReference>
<proteinExistence type="predicted"/>
<keyword evidence="1" id="KW-1133">Transmembrane helix</keyword>
<dbReference type="PATRIC" id="fig|200450.3.peg.5878"/>
<evidence type="ECO:0000313" key="2">
    <source>
        <dbReference type="EMBL" id="AKS09906.1"/>
    </source>
</evidence>
<feature type="transmembrane region" description="Helical" evidence="1">
    <location>
        <begin position="38"/>
        <end position="60"/>
    </location>
</feature>
<dbReference type="EMBL" id="CP011507">
    <property type="protein sequence ID" value="AKS09906.1"/>
    <property type="molecule type" value="Genomic_DNA"/>
</dbReference>
<sequence length="74" mass="7964">MSSSFQAFGFIFLASGASLLHLWLICRVMVSRLGGLKRALLLVALLLAPISALTAGHGWYGTLIFPEDIEISSD</sequence>
<name>A0A0H5AFK9_9PSED</name>
<dbReference type="KEGG" id="ptv:AA957_28590"/>
<reference evidence="2 3" key="1">
    <citation type="journal article" date="2015" name="Genome Announc.">
        <title>Complete Genome Sequence of the Rhizobacterium Pseudomonas trivialis Strain IHBB745 with Multiple Plant Growth-Promoting Activities and Tolerance to Desiccation and Alkalinity.</title>
        <authorList>
            <person name="Gulati A."/>
            <person name="Swarnkar M.K."/>
            <person name="Vyas P."/>
            <person name="Rahi P."/>
            <person name="Thakur R."/>
            <person name="Thakur N."/>
            <person name="Singh A.K."/>
        </authorList>
    </citation>
    <scope>NUCLEOTIDE SEQUENCE [LARGE SCALE GENOMIC DNA]</scope>
    <source>
        <strain evidence="3">745</strain>
    </source>
</reference>
<evidence type="ECO:0000313" key="3">
    <source>
        <dbReference type="Proteomes" id="UP000036608"/>
    </source>
</evidence>